<feature type="transmembrane region" description="Helical" evidence="10">
    <location>
        <begin position="44"/>
        <end position="77"/>
    </location>
</feature>
<dbReference type="Pfam" id="PF02537">
    <property type="entry name" value="CRCB"/>
    <property type="match status" value="1"/>
</dbReference>
<keyword evidence="5 10" id="KW-0472">Membrane</keyword>
<comment type="similarity">
    <text evidence="7 10">Belongs to the fluoride channel Fluc/FEX (TC 1.A.43) family.</text>
</comment>
<evidence type="ECO:0000256" key="5">
    <source>
        <dbReference type="ARBA" id="ARBA00023136"/>
    </source>
</evidence>
<keyword evidence="6" id="KW-0406">Ion transport</keyword>
<evidence type="ECO:0000256" key="9">
    <source>
        <dbReference type="ARBA" id="ARBA00049940"/>
    </source>
</evidence>
<evidence type="ECO:0000313" key="13">
    <source>
        <dbReference type="Proteomes" id="UP001595909"/>
    </source>
</evidence>
<comment type="caution">
    <text evidence="12">The sequence shown here is derived from an EMBL/GenBank/DDBJ whole genome shotgun (WGS) entry which is preliminary data.</text>
</comment>
<reference evidence="13" key="1">
    <citation type="journal article" date="2019" name="Int. J. Syst. Evol. Microbiol.">
        <title>The Global Catalogue of Microorganisms (GCM) 10K type strain sequencing project: providing services to taxonomists for standard genome sequencing and annotation.</title>
        <authorList>
            <consortium name="The Broad Institute Genomics Platform"/>
            <consortium name="The Broad Institute Genome Sequencing Center for Infectious Disease"/>
            <person name="Wu L."/>
            <person name="Ma J."/>
        </authorList>
    </citation>
    <scope>NUCLEOTIDE SEQUENCE [LARGE SCALE GENOMIC DNA]</scope>
    <source>
        <strain evidence="13">CCUG 50347</strain>
    </source>
</reference>
<dbReference type="RefSeq" id="WP_274192219.1">
    <property type="nucleotide sequence ID" value="NZ_BAABHN010000059.1"/>
</dbReference>
<proteinExistence type="inferred from homology"/>
<comment type="catalytic activity">
    <reaction evidence="8">
        <text>fluoride(in) = fluoride(out)</text>
        <dbReference type="Rhea" id="RHEA:76159"/>
        <dbReference type="ChEBI" id="CHEBI:17051"/>
    </reaction>
    <physiologicalReaction direction="left-to-right" evidence="8">
        <dbReference type="Rhea" id="RHEA:76160"/>
    </physiologicalReaction>
</comment>
<evidence type="ECO:0000256" key="1">
    <source>
        <dbReference type="ARBA" id="ARBA00004651"/>
    </source>
</evidence>
<dbReference type="InterPro" id="IPR003691">
    <property type="entry name" value="FluC"/>
</dbReference>
<evidence type="ECO:0000256" key="8">
    <source>
        <dbReference type="ARBA" id="ARBA00035585"/>
    </source>
</evidence>
<accession>A0ABV9RVU6</accession>
<sequence>MTTTAGLLVILGAAVGAPTRSLTDRWLQSTHGTGLPWGTFTVNIVAWFVLGLAAVARASHAVAVLIGTGFCGALHLVNPRLRNRPARGRPPRHPGRRAPRRRC</sequence>
<protein>
    <recommendedName>
        <fullName evidence="10">Fluoride-specific ion channel</fullName>
    </recommendedName>
</protein>
<keyword evidence="2" id="KW-1003">Cell membrane</keyword>
<dbReference type="Proteomes" id="UP001595909">
    <property type="component" value="Unassembled WGS sequence"/>
</dbReference>
<keyword evidence="6" id="KW-0407">Ion channel</keyword>
<evidence type="ECO:0000256" key="2">
    <source>
        <dbReference type="ARBA" id="ARBA00022475"/>
    </source>
</evidence>
<dbReference type="EMBL" id="JBHSIM010000059">
    <property type="protein sequence ID" value="MFC4836262.1"/>
    <property type="molecule type" value="Genomic_DNA"/>
</dbReference>
<evidence type="ECO:0000256" key="11">
    <source>
        <dbReference type="SAM" id="MobiDB-lite"/>
    </source>
</evidence>
<name>A0ABV9RVU6_9PSEU</name>
<evidence type="ECO:0000256" key="4">
    <source>
        <dbReference type="ARBA" id="ARBA00022989"/>
    </source>
</evidence>
<keyword evidence="3 10" id="KW-0812">Transmembrane</keyword>
<organism evidence="12 13">
    <name type="scientific">Actinomycetospora chibensis</name>
    <dbReference type="NCBI Taxonomy" id="663606"/>
    <lineage>
        <taxon>Bacteria</taxon>
        <taxon>Bacillati</taxon>
        <taxon>Actinomycetota</taxon>
        <taxon>Actinomycetes</taxon>
        <taxon>Pseudonocardiales</taxon>
        <taxon>Pseudonocardiaceae</taxon>
        <taxon>Actinomycetospora</taxon>
    </lineage>
</organism>
<comment type="function">
    <text evidence="9">Fluoride-specific ion channel. Important for reducing fluoride concentration in the cell, thus reducing its toxicity.</text>
</comment>
<keyword evidence="6" id="KW-0813">Transport</keyword>
<feature type="region of interest" description="Disordered" evidence="11">
    <location>
        <begin position="81"/>
        <end position="103"/>
    </location>
</feature>
<evidence type="ECO:0000256" key="3">
    <source>
        <dbReference type="ARBA" id="ARBA00022692"/>
    </source>
</evidence>
<gene>
    <name evidence="12" type="ORF">ACFPEL_27890</name>
</gene>
<comment type="subcellular location">
    <subcellularLocation>
        <location evidence="1">Cell membrane</location>
        <topology evidence="1">Multi-pass membrane protein</topology>
    </subcellularLocation>
</comment>
<keyword evidence="13" id="KW-1185">Reference proteome</keyword>
<keyword evidence="4 10" id="KW-1133">Transmembrane helix</keyword>
<evidence type="ECO:0000256" key="6">
    <source>
        <dbReference type="ARBA" id="ARBA00023303"/>
    </source>
</evidence>
<evidence type="ECO:0000256" key="10">
    <source>
        <dbReference type="RuleBase" id="RU004340"/>
    </source>
</evidence>
<comment type="caution">
    <text evidence="10">Lacks conserved residue(s) required for the propagation of feature annotation.</text>
</comment>
<evidence type="ECO:0000256" key="7">
    <source>
        <dbReference type="ARBA" id="ARBA00035120"/>
    </source>
</evidence>
<evidence type="ECO:0000313" key="12">
    <source>
        <dbReference type="EMBL" id="MFC4836262.1"/>
    </source>
</evidence>